<evidence type="ECO:0000256" key="1">
    <source>
        <dbReference type="SAM" id="MobiDB-lite"/>
    </source>
</evidence>
<name>A0A9Q1DDU5_CONCO</name>
<feature type="transmembrane region" description="Helical" evidence="2">
    <location>
        <begin position="186"/>
        <end position="209"/>
    </location>
</feature>
<keyword evidence="2" id="KW-0472">Membrane</keyword>
<reference evidence="3" key="1">
    <citation type="journal article" date="2023" name="Science">
        <title>Genome structures resolve the early diversification of teleost fishes.</title>
        <authorList>
            <person name="Parey E."/>
            <person name="Louis A."/>
            <person name="Montfort J."/>
            <person name="Bouchez O."/>
            <person name="Roques C."/>
            <person name="Iampietro C."/>
            <person name="Lluch J."/>
            <person name="Castinel A."/>
            <person name="Donnadieu C."/>
            <person name="Desvignes T."/>
            <person name="Floi Bucao C."/>
            <person name="Jouanno E."/>
            <person name="Wen M."/>
            <person name="Mejri S."/>
            <person name="Dirks R."/>
            <person name="Jansen H."/>
            <person name="Henkel C."/>
            <person name="Chen W.J."/>
            <person name="Zahm M."/>
            <person name="Cabau C."/>
            <person name="Klopp C."/>
            <person name="Thompson A.W."/>
            <person name="Robinson-Rechavi M."/>
            <person name="Braasch I."/>
            <person name="Lecointre G."/>
            <person name="Bobe J."/>
            <person name="Postlethwait J.H."/>
            <person name="Berthelot C."/>
            <person name="Roest Crollius H."/>
            <person name="Guiguen Y."/>
        </authorList>
    </citation>
    <scope>NUCLEOTIDE SEQUENCE</scope>
    <source>
        <strain evidence="3">Concon-B</strain>
    </source>
</reference>
<feature type="transmembrane region" description="Helical" evidence="2">
    <location>
        <begin position="77"/>
        <end position="105"/>
    </location>
</feature>
<keyword evidence="2" id="KW-1133">Transmembrane helix</keyword>
<feature type="transmembrane region" description="Helical" evidence="2">
    <location>
        <begin position="142"/>
        <end position="166"/>
    </location>
</feature>
<sequence>MNLPRRSRGGFRQRARGTKMGSNAAAVISAMITSQVYPQLYYPPPARTVARQRMEEHERESEAPGTSAKGTSQAIGIFQITLGIGIIVTLLLTIMISHFSVLNFVMSMTSSIVYMTNGTMSCCRWRCMAGVKRRRGVIRATIVMTTLGLLMALTSIVFYCLSFGGWHGGPCMALYCHYKDVNPMPVLIMLLFLTILELGFAIMTAVLIWNHHVDELDLVAFSQEGWRDGERGNDNGKPLRATSPSASP</sequence>
<proteinExistence type="predicted"/>
<keyword evidence="4" id="KW-1185">Reference proteome</keyword>
<dbReference type="EMBL" id="JAFJMO010000009">
    <property type="protein sequence ID" value="KAJ8267874.1"/>
    <property type="molecule type" value="Genomic_DNA"/>
</dbReference>
<feature type="region of interest" description="Disordered" evidence="1">
    <location>
        <begin position="229"/>
        <end position="248"/>
    </location>
</feature>
<protein>
    <submittedName>
        <fullName evidence="3">Uncharacterized protein</fullName>
    </submittedName>
</protein>
<dbReference type="Proteomes" id="UP001152803">
    <property type="component" value="Unassembled WGS sequence"/>
</dbReference>
<keyword evidence="2" id="KW-0812">Transmembrane</keyword>
<evidence type="ECO:0000313" key="4">
    <source>
        <dbReference type="Proteomes" id="UP001152803"/>
    </source>
</evidence>
<accession>A0A9Q1DDU5</accession>
<organism evidence="3 4">
    <name type="scientific">Conger conger</name>
    <name type="common">Conger eel</name>
    <name type="synonym">Muraena conger</name>
    <dbReference type="NCBI Taxonomy" id="82655"/>
    <lineage>
        <taxon>Eukaryota</taxon>
        <taxon>Metazoa</taxon>
        <taxon>Chordata</taxon>
        <taxon>Craniata</taxon>
        <taxon>Vertebrata</taxon>
        <taxon>Euteleostomi</taxon>
        <taxon>Actinopterygii</taxon>
        <taxon>Neopterygii</taxon>
        <taxon>Teleostei</taxon>
        <taxon>Anguilliformes</taxon>
        <taxon>Congridae</taxon>
        <taxon>Conger</taxon>
    </lineage>
</organism>
<dbReference type="AlphaFoldDB" id="A0A9Q1DDU5"/>
<comment type="caution">
    <text evidence="3">The sequence shown here is derived from an EMBL/GenBank/DDBJ whole genome shotgun (WGS) entry which is preliminary data.</text>
</comment>
<evidence type="ECO:0000313" key="3">
    <source>
        <dbReference type="EMBL" id="KAJ8267874.1"/>
    </source>
</evidence>
<evidence type="ECO:0000256" key="2">
    <source>
        <dbReference type="SAM" id="Phobius"/>
    </source>
</evidence>
<gene>
    <name evidence="3" type="ORF">COCON_G00130460</name>
</gene>
<dbReference type="OrthoDB" id="8963978at2759"/>
<feature type="region of interest" description="Disordered" evidence="1">
    <location>
        <begin position="50"/>
        <end position="69"/>
    </location>
</feature>
<feature type="transmembrane region" description="Helical" evidence="2">
    <location>
        <begin position="20"/>
        <end position="37"/>
    </location>
</feature>
<feature type="compositionally biased region" description="Basic and acidic residues" evidence="1">
    <location>
        <begin position="52"/>
        <end position="62"/>
    </location>
</feature>